<evidence type="ECO:0000313" key="1">
    <source>
        <dbReference type="EMBL" id="GAI94335.1"/>
    </source>
</evidence>
<gene>
    <name evidence="1" type="ORF">S12H4_29041</name>
</gene>
<reference evidence="1" key="1">
    <citation type="journal article" date="2014" name="Front. Microbiol.">
        <title>High frequency of phylogenetically diverse reductive dehalogenase-homologous genes in deep subseafloor sedimentary metagenomes.</title>
        <authorList>
            <person name="Kawai M."/>
            <person name="Futagami T."/>
            <person name="Toyoda A."/>
            <person name="Takaki Y."/>
            <person name="Nishi S."/>
            <person name="Hori S."/>
            <person name="Arai W."/>
            <person name="Tsubouchi T."/>
            <person name="Morono Y."/>
            <person name="Uchiyama I."/>
            <person name="Ito T."/>
            <person name="Fujiyama A."/>
            <person name="Inagaki F."/>
            <person name="Takami H."/>
        </authorList>
    </citation>
    <scope>NUCLEOTIDE SEQUENCE</scope>
    <source>
        <strain evidence="1">Expedition CK06-06</strain>
    </source>
</reference>
<proteinExistence type="predicted"/>
<dbReference type="EMBL" id="BARW01016720">
    <property type="protein sequence ID" value="GAI94335.1"/>
    <property type="molecule type" value="Genomic_DNA"/>
</dbReference>
<comment type="caution">
    <text evidence="1">The sequence shown here is derived from an EMBL/GenBank/DDBJ whole genome shotgun (WGS) entry which is preliminary data.</text>
</comment>
<organism evidence="1">
    <name type="scientific">marine sediment metagenome</name>
    <dbReference type="NCBI Taxonomy" id="412755"/>
    <lineage>
        <taxon>unclassified sequences</taxon>
        <taxon>metagenomes</taxon>
        <taxon>ecological metagenomes</taxon>
    </lineage>
</organism>
<name>X1U3D3_9ZZZZ</name>
<dbReference type="AlphaFoldDB" id="X1U3D3"/>
<protein>
    <submittedName>
        <fullName evidence="1">Uncharacterized protein</fullName>
    </submittedName>
</protein>
<accession>X1U3D3</accession>
<feature type="non-terminal residue" evidence="1">
    <location>
        <position position="1"/>
    </location>
</feature>
<sequence>SGSWRLAQKTLTDYNLVVFKKPADGFSIQAVDKINGHFIPIPLFSTLVLPAGTWEFFYPKDGDYTKLKISGSELK</sequence>